<proteinExistence type="predicted"/>
<sequence length="346" mass="38340">MAGKNTNKLLSGQATISSKSYAYSAKEIYYSTLPYAATYHKSAVTGYDPTKTKPETSYGAISRSVISNYQPSMTKAQIQTVIAFEQAKKSVPDFRIVDVPYQASDGTEMVPVVQVFSAPYRDLDDYDHDGKWTTEATVRNVLLAQENGSGKIFESNPEAQQVELVGPQYAFPDDDAAMLSSNYYGIDNTTRIIKRVGQFVMLSSRLKSGIFYAKASDLITLNTNKPTVIDGIPYVTSMPLAPASPNHYVDTASGKALKAAGYTKVRTLFDDSMNEYRLKNGVWTDSLFASFETKIFSPDFDYRHVYFNVSDTDEGKIKSNKVITLNEGNNDFKKLLMAPTETLLGK</sequence>
<dbReference type="AlphaFoldDB" id="A0A081BKE5"/>
<comment type="caution">
    <text evidence="1">The sequence shown here is derived from an EMBL/GenBank/DDBJ whole genome shotgun (WGS) entry which is preliminary data.</text>
</comment>
<dbReference type="EMBL" id="BBJM01000035">
    <property type="protein sequence ID" value="GAK48513.1"/>
    <property type="molecule type" value="Genomic_DNA"/>
</dbReference>
<evidence type="ECO:0000313" key="2">
    <source>
        <dbReference type="Proteomes" id="UP000028700"/>
    </source>
</evidence>
<organism evidence="1 2">
    <name type="scientific">Secundilactobacillus oryzae JCM 18671</name>
    <dbReference type="NCBI Taxonomy" id="1291743"/>
    <lineage>
        <taxon>Bacteria</taxon>
        <taxon>Bacillati</taxon>
        <taxon>Bacillota</taxon>
        <taxon>Bacilli</taxon>
        <taxon>Lactobacillales</taxon>
        <taxon>Lactobacillaceae</taxon>
        <taxon>Secundilactobacillus</taxon>
    </lineage>
</organism>
<protein>
    <submittedName>
        <fullName evidence="1">Uncharacterized protein</fullName>
    </submittedName>
</protein>
<reference evidence="1" key="1">
    <citation type="journal article" date="2014" name="Genome Announc.">
        <title>Draft Genome Sequence of Lactobacillus oryzae Strain SG293T.</title>
        <authorList>
            <person name="Tanizawa Y."/>
            <person name="Fujisawa T."/>
            <person name="Mochizuki T."/>
            <person name="Kaminuma E."/>
            <person name="Nakamura Y."/>
            <person name="Tohno M."/>
        </authorList>
    </citation>
    <scope>NUCLEOTIDE SEQUENCE [LARGE SCALE GENOMIC DNA]</scope>
    <source>
        <strain evidence="1">SG293</strain>
    </source>
</reference>
<name>A0A081BKE5_9LACO</name>
<dbReference type="Proteomes" id="UP000028700">
    <property type="component" value="Unassembled WGS sequence"/>
</dbReference>
<gene>
    <name evidence="1" type="ORF">LOSG293_350010</name>
</gene>
<evidence type="ECO:0000313" key="1">
    <source>
        <dbReference type="EMBL" id="GAK48513.1"/>
    </source>
</evidence>
<accession>A0A081BKE5</accession>
<keyword evidence="2" id="KW-1185">Reference proteome</keyword>